<dbReference type="EMBL" id="JAFEKC020000006">
    <property type="protein sequence ID" value="KAK0513977.1"/>
    <property type="molecule type" value="Genomic_DNA"/>
</dbReference>
<dbReference type="AlphaFoldDB" id="A0AA39R317"/>
<evidence type="ECO:0000313" key="1">
    <source>
        <dbReference type="EMBL" id="KAK0513977.1"/>
    </source>
</evidence>
<evidence type="ECO:0000313" key="2">
    <source>
        <dbReference type="Proteomes" id="UP001166286"/>
    </source>
</evidence>
<organism evidence="1 2">
    <name type="scientific">Cladonia borealis</name>
    <dbReference type="NCBI Taxonomy" id="184061"/>
    <lineage>
        <taxon>Eukaryota</taxon>
        <taxon>Fungi</taxon>
        <taxon>Dikarya</taxon>
        <taxon>Ascomycota</taxon>
        <taxon>Pezizomycotina</taxon>
        <taxon>Lecanoromycetes</taxon>
        <taxon>OSLEUM clade</taxon>
        <taxon>Lecanoromycetidae</taxon>
        <taxon>Lecanorales</taxon>
        <taxon>Lecanorineae</taxon>
        <taxon>Cladoniaceae</taxon>
        <taxon>Cladonia</taxon>
    </lineage>
</organism>
<dbReference type="GO" id="GO:0020037">
    <property type="term" value="F:heme binding"/>
    <property type="evidence" value="ECO:0007669"/>
    <property type="project" value="InterPro"/>
</dbReference>
<comment type="caution">
    <text evidence="1">The sequence shown here is derived from an EMBL/GenBank/DDBJ whole genome shotgun (WGS) entry which is preliminary data.</text>
</comment>
<keyword evidence="2" id="KW-1185">Reference proteome</keyword>
<name>A0AA39R317_9LECA</name>
<gene>
    <name evidence="1" type="ORF">JMJ35_003699</name>
</gene>
<dbReference type="GO" id="GO:0005506">
    <property type="term" value="F:iron ion binding"/>
    <property type="evidence" value="ECO:0007669"/>
    <property type="project" value="InterPro"/>
</dbReference>
<protein>
    <submittedName>
        <fullName evidence="1">Uncharacterized protein</fullName>
    </submittedName>
</protein>
<dbReference type="GO" id="GO:0004497">
    <property type="term" value="F:monooxygenase activity"/>
    <property type="evidence" value="ECO:0007669"/>
    <property type="project" value="InterPro"/>
</dbReference>
<dbReference type="InterPro" id="IPR036396">
    <property type="entry name" value="Cyt_P450_sf"/>
</dbReference>
<accession>A0AA39R317</accession>
<reference evidence="1" key="1">
    <citation type="submission" date="2023-03" db="EMBL/GenBank/DDBJ databases">
        <title>Complete genome of Cladonia borealis.</title>
        <authorList>
            <person name="Park H."/>
        </authorList>
    </citation>
    <scope>NUCLEOTIDE SEQUENCE</scope>
    <source>
        <strain evidence="1">ANT050790</strain>
    </source>
</reference>
<dbReference type="Proteomes" id="UP001166286">
    <property type="component" value="Unassembled WGS sequence"/>
</dbReference>
<dbReference type="GO" id="GO:0016705">
    <property type="term" value="F:oxidoreductase activity, acting on paired donors, with incorporation or reduction of molecular oxygen"/>
    <property type="evidence" value="ECO:0007669"/>
    <property type="project" value="InterPro"/>
</dbReference>
<sequence>MDLYSLQRDLQIWGPDATEFKLERWSEGRLLWEANWQYEPFLSDLLVQSAQNLQVVEDRDSVWEYNEKIMMTIESRNGVKVALIPV</sequence>
<dbReference type="SUPFAM" id="SSF48264">
    <property type="entry name" value="Cytochrome P450"/>
    <property type="match status" value="1"/>
</dbReference>
<proteinExistence type="predicted"/>